<organism evidence="2 3">
    <name type="scientific">Haemonchus contortus</name>
    <name type="common">Barber pole worm</name>
    <dbReference type="NCBI Taxonomy" id="6289"/>
    <lineage>
        <taxon>Eukaryota</taxon>
        <taxon>Metazoa</taxon>
        <taxon>Ecdysozoa</taxon>
        <taxon>Nematoda</taxon>
        <taxon>Chromadorea</taxon>
        <taxon>Rhabditida</taxon>
        <taxon>Rhabditina</taxon>
        <taxon>Rhabditomorpha</taxon>
        <taxon>Strongyloidea</taxon>
        <taxon>Trichostrongylidae</taxon>
        <taxon>Haemonchus</taxon>
    </lineage>
</organism>
<feature type="compositionally biased region" description="Polar residues" evidence="1">
    <location>
        <begin position="134"/>
        <end position="149"/>
    </location>
</feature>
<evidence type="ECO:0000313" key="2">
    <source>
        <dbReference type="Proteomes" id="UP000025227"/>
    </source>
</evidence>
<dbReference type="WBParaSite" id="HCON_00076320-00001">
    <property type="protein sequence ID" value="HCON_00076320-00001"/>
    <property type="gene ID" value="HCON_00076320"/>
</dbReference>
<feature type="region of interest" description="Disordered" evidence="1">
    <location>
        <begin position="252"/>
        <end position="278"/>
    </location>
</feature>
<reference evidence="3" key="1">
    <citation type="submission" date="2020-12" db="UniProtKB">
        <authorList>
            <consortium name="WormBaseParasite"/>
        </authorList>
    </citation>
    <scope>IDENTIFICATION</scope>
    <source>
        <strain evidence="3">MHco3</strain>
    </source>
</reference>
<accession>A0A7I5E8Z0</accession>
<feature type="region of interest" description="Disordered" evidence="1">
    <location>
        <begin position="1"/>
        <end position="21"/>
    </location>
</feature>
<keyword evidence="2" id="KW-1185">Reference proteome</keyword>
<evidence type="ECO:0000313" key="3">
    <source>
        <dbReference type="WBParaSite" id="HCON_00076320-00001"/>
    </source>
</evidence>
<sequence>MFQSHHHFMRKQRSTSKRRQNAGRRRRARCCCENCDVENGCFGNCKTSGSELPRRCLIIKRTHPEDGIERTELRLVTYQKAGAKADQAHVLMEAARYLQDRADDAACDEDRGTGGRSRPISRGPSPCIRKGRRSASNSAFSATNEQSPTSASGASGLSGVSEESEASKEDKESKGSKSEDRTIDQEQLRKSLENLVRYFARRADESDDREWSTITGIAERLLMDVTDCIRKNKPISHGLLCRIKGLNETAKEATLQSQENRKRKKEPKCTLGRSHMRI</sequence>
<dbReference type="OrthoDB" id="5845837at2759"/>
<dbReference type="Proteomes" id="UP000025227">
    <property type="component" value="Unplaced"/>
</dbReference>
<proteinExistence type="predicted"/>
<dbReference type="AlphaFoldDB" id="A0A7I5E8Z0"/>
<evidence type="ECO:0000256" key="1">
    <source>
        <dbReference type="SAM" id="MobiDB-lite"/>
    </source>
</evidence>
<feature type="region of interest" description="Disordered" evidence="1">
    <location>
        <begin position="106"/>
        <end position="186"/>
    </location>
</feature>
<feature type="compositionally biased region" description="Basic and acidic residues" evidence="1">
    <location>
        <begin position="165"/>
        <end position="186"/>
    </location>
</feature>
<feature type="compositionally biased region" description="Low complexity" evidence="1">
    <location>
        <begin position="150"/>
        <end position="161"/>
    </location>
</feature>
<protein>
    <submittedName>
        <fullName evidence="3">Uncharacterized protein</fullName>
    </submittedName>
</protein>
<name>A0A7I5E8Z0_HAECO</name>